<dbReference type="EMBL" id="CAJVPV010013491">
    <property type="protein sequence ID" value="CAG8678299.1"/>
    <property type="molecule type" value="Genomic_DNA"/>
</dbReference>
<feature type="non-terminal residue" evidence="3">
    <location>
        <position position="1"/>
    </location>
</feature>
<feature type="domain" description="Methionyl-tRNA synthetase anticodon-binding" evidence="2">
    <location>
        <begin position="6"/>
        <end position="108"/>
    </location>
</feature>
<dbReference type="AlphaFoldDB" id="A0A9N9EH92"/>
<dbReference type="GO" id="GO:0005524">
    <property type="term" value="F:ATP binding"/>
    <property type="evidence" value="ECO:0007669"/>
    <property type="project" value="InterPro"/>
</dbReference>
<evidence type="ECO:0000313" key="4">
    <source>
        <dbReference type="Proteomes" id="UP000789342"/>
    </source>
</evidence>
<dbReference type="GO" id="GO:0004825">
    <property type="term" value="F:methionine-tRNA ligase activity"/>
    <property type="evidence" value="ECO:0007669"/>
    <property type="project" value="InterPro"/>
</dbReference>
<proteinExistence type="predicted"/>
<dbReference type="GO" id="GO:0006431">
    <property type="term" value="P:methionyl-tRNA aminoacylation"/>
    <property type="evidence" value="ECO:0007669"/>
    <property type="project" value="TreeGrafter"/>
</dbReference>
<feature type="region of interest" description="Disordered" evidence="1">
    <location>
        <begin position="103"/>
        <end position="132"/>
    </location>
</feature>
<dbReference type="PANTHER" id="PTHR45765">
    <property type="entry name" value="METHIONINE--TRNA LIGASE"/>
    <property type="match status" value="1"/>
</dbReference>
<dbReference type="PANTHER" id="PTHR45765:SF1">
    <property type="entry name" value="METHIONINE--TRNA LIGASE, CYTOPLASMIC"/>
    <property type="match status" value="1"/>
</dbReference>
<dbReference type="InterPro" id="IPR009080">
    <property type="entry name" value="tRNAsynth_Ia_anticodon-bd"/>
</dbReference>
<dbReference type="OrthoDB" id="5844513at2759"/>
<reference evidence="3" key="1">
    <citation type="submission" date="2021-06" db="EMBL/GenBank/DDBJ databases">
        <authorList>
            <person name="Kallberg Y."/>
            <person name="Tangrot J."/>
            <person name="Rosling A."/>
        </authorList>
    </citation>
    <scope>NUCLEOTIDE SEQUENCE</scope>
    <source>
        <strain evidence="3">CL551</strain>
    </source>
</reference>
<evidence type="ECO:0000259" key="2">
    <source>
        <dbReference type="Pfam" id="PF19303"/>
    </source>
</evidence>
<dbReference type="GO" id="GO:0005829">
    <property type="term" value="C:cytosol"/>
    <property type="evidence" value="ECO:0007669"/>
    <property type="project" value="TreeGrafter"/>
</dbReference>
<dbReference type="InterPro" id="IPR041872">
    <property type="entry name" value="Anticodon_Met"/>
</dbReference>
<dbReference type="GO" id="GO:0017101">
    <property type="term" value="C:aminoacyl-tRNA synthetase multienzyme complex"/>
    <property type="evidence" value="ECO:0007669"/>
    <property type="project" value="TreeGrafter"/>
</dbReference>
<accession>A0A9N9EH92</accession>
<sequence length="132" mass="14520">MDVSRLGNGYLQDSKLDNALFANNPEKCASVIGVSINLIYLVSALISPYMPSTSESIVRQLNAPLRNIPDTWAMDIEAGHHLGKAEYLFTRIDTQKEQEYLNKYGGASKTEETKKKSKKTPKGASVTAPSKN</sequence>
<name>A0A9N9EH92_9GLOM</name>
<gene>
    <name evidence="3" type="ORF">AMORRO_LOCUS11132</name>
</gene>
<dbReference type="SUPFAM" id="SSF47323">
    <property type="entry name" value="Anticodon-binding domain of a subclass of class I aminoacyl-tRNA synthetases"/>
    <property type="match status" value="1"/>
</dbReference>
<evidence type="ECO:0000256" key="1">
    <source>
        <dbReference type="SAM" id="MobiDB-lite"/>
    </source>
</evidence>
<dbReference type="Pfam" id="PF19303">
    <property type="entry name" value="Anticodon_3"/>
    <property type="match status" value="1"/>
</dbReference>
<protein>
    <submittedName>
        <fullName evidence="3">865_t:CDS:1</fullName>
    </submittedName>
</protein>
<evidence type="ECO:0000313" key="3">
    <source>
        <dbReference type="EMBL" id="CAG8678299.1"/>
    </source>
</evidence>
<keyword evidence="4" id="KW-1185">Reference proteome</keyword>
<dbReference type="Gene3D" id="1.10.730.10">
    <property type="entry name" value="Isoleucyl-tRNA Synthetase, Domain 1"/>
    <property type="match status" value="1"/>
</dbReference>
<dbReference type="Proteomes" id="UP000789342">
    <property type="component" value="Unassembled WGS sequence"/>
</dbReference>
<comment type="caution">
    <text evidence="3">The sequence shown here is derived from an EMBL/GenBank/DDBJ whole genome shotgun (WGS) entry which is preliminary data.</text>
</comment>
<dbReference type="InterPro" id="IPR023458">
    <property type="entry name" value="Met-tRNA_ligase_1"/>
</dbReference>
<organism evidence="3 4">
    <name type="scientific">Acaulospora morrowiae</name>
    <dbReference type="NCBI Taxonomy" id="94023"/>
    <lineage>
        <taxon>Eukaryota</taxon>
        <taxon>Fungi</taxon>
        <taxon>Fungi incertae sedis</taxon>
        <taxon>Mucoromycota</taxon>
        <taxon>Glomeromycotina</taxon>
        <taxon>Glomeromycetes</taxon>
        <taxon>Diversisporales</taxon>
        <taxon>Acaulosporaceae</taxon>
        <taxon>Acaulospora</taxon>
    </lineage>
</organism>